<evidence type="ECO:0000313" key="2">
    <source>
        <dbReference type="Proteomes" id="UP000664857"/>
    </source>
</evidence>
<dbReference type="Gene3D" id="3.40.50.720">
    <property type="entry name" value="NAD(P)-binding Rossmann-like Domain"/>
    <property type="match status" value="1"/>
</dbReference>
<dbReference type="Proteomes" id="UP000664857">
    <property type="component" value="Unassembled WGS sequence"/>
</dbReference>
<dbReference type="EMBL" id="JAFLVX010000024">
    <property type="protein sequence ID" value="MBO0477346.1"/>
    <property type="molecule type" value="Genomic_DNA"/>
</dbReference>
<proteinExistence type="predicted"/>
<organism evidence="1 2">
    <name type="scientific">Candidatus Vagococcus giribetii</name>
    <dbReference type="NCBI Taxonomy" id="2230876"/>
    <lineage>
        <taxon>Bacteria</taxon>
        <taxon>Bacillati</taxon>
        <taxon>Bacillota</taxon>
        <taxon>Bacilli</taxon>
        <taxon>Lactobacillales</taxon>
        <taxon>Enterococcaceae</taxon>
        <taxon>Vagococcus</taxon>
    </lineage>
</organism>
<protein>
    <submittedName>
        <fullName evidence="1">Sugar nucleotide-binding protein</fullName>
    </submittedName>
</protein>
<keyword evidence="2" id="KW-1185">Reference proteome</keyword>
<accession>A0ABS3HUB3</accession>
<reference evidence="1 2" key="1">
    <citation type="submission" date="2021-03" db="EMBL/GenBank/DDBJ databases">
        <title>Enterococcal diversity collection.</title>
        <authorList>
            <person name="Gilmore M.S."/>
            <person name="Schwartzman J."/>
            <person name="Van Tyne D."/>
            <person name="Martin M."/>
            <person name="Earl A.M."/>
            <person name="Manson A.L."/>
            <person name="Straub T."/>
            <person name="Salamzade R."/>
            <person name="Saavedra J."/>
            <person name="Lebreton F."/>
            <person name="Prichula J."/>
            <person name="Schaufler K."/>
            <person name="Gaca A."/>
            <person name="Sgardioli B."/>
            <person name="Wagenaar J."/>
            <person name="Strong T."/>
        </authorList>
    </citation>
    <scope>NUCLEOTIDE SEQUENCE [LARGE SCALE GENOMIC DNA]</scope>
    <source>
        <strain evidence="1 2">DIV0080</strain>
    </source>
</reference>
<dbReference type="Gene3D" id="3.90.25.10">
    <property type="entry name" value="UDP-galactose 4-epimerase, domain 1"/>
    <property type="match status" value="1"/>
</dbReference>
<comment type="caution">
    <text evidence="1">The sequence shown here is derived from an EMBL/GenBank/DDBJ whole genome shotgun (WGS) entry which is preliminary data.</text>
</comment>
<gene>
    <name evidence="1" type="ORF">DOK76_09695</name>
</gene>
<name>A0ABS3HUB3_9ENTE</name>
<sequence>MLRGASAEFSQNAECPKYSVLDLSKTKETGYIILTWQEALNNFFFSDKMNQNE</sequence>
<evidence type="ECO:0000313" key="1">
    <source>
        <dbReference type="EMBL" id="MBO0477346.1"/>
    </source>
</evidence>